<feature type="compositionally biased region" description="Polar residues" evidence="1">
    <location>
        <begin position="52"/>
        <end position="64"/>
    </location>
</feature>
<dbReference type="EMBL" id="JBFMIA010000001">
    <property type="protein sequence ID" value="MEW9500383.1"/>
    <property type="molecule type" value="Genomic_DNA"/>
</dbReference>
<name>A0ABV3PZW3_9BACL</name>
<gene>
    <name evidence="3" type="ORF">AB1471_01065</name>
</gene>
<feature type="region of interest" description="Disordered" evidence="1">
    <location>
        <begin position="112"/>
        <end position="144"/>
    </location>
</feature>
<evidence type="ECO:0000256" key="2">
    <source>
        <dbReference type="SAM" id="Phobius"/>
    </source>
</evidence>
<evidence type="ECO:0000256" key="1">
    <source>
        <dbReference type="SAM" id="MobiDB-lite"/>
    </source>
</evidence>
<protein>
    <recommendedName>
        <fullName evidence="5">Stage III sporulation protein AG</fullName>
    </recommendedName>
</protein>
<organism evidence="3 4">
    <name type="scientific">Jeotgalibacillus marinus</name>
    <dbReference type="NCBI Taxonomy" id="86667"/>
    <lineage>
        <taxon>Bacteria</taxon>
        <taxon>Bacillati</taxon>
        <taxon>Bacillota</taxon>
        <taxon>Bacilli</taxon>
        <taxon>Bacillales</taxon>
        <taxon>Caryophanaceae</taxon>
        <taxon>Jeotgalibacillus</taxon>
    </lineage>
</organism>
<proteinExistence type="predicted"/>
<dbReference type="RefSeq" id="WP_367777664.1">
    <property type="nucleotide sequence ID" value="NZ_JBFMIA010000001.1"/>
</dbReference>
<accession>A0ABV3PZW3</accession>
<keyword evidence="2" id="KW-1133">Transmembrane helix</keyword>
<feature type="compositionally biased region" description="Basic and acidic residues" evidence="1">
    <location>
        <begin position="121"/>
        <end position="135"/>
    </location>
</feature>
<evidence type="ECO:0000313" key="3">
    <source>
        <dbReference type="EMBL" id="MEW9500383.1"/>
    </source>
</evidence>
<feature type="region of interest" description="Disordered" evidence="1">
    <location>
        <begin position="45"/>
        <end position="69"/>
    </location>
</feature>
<keyword evidence="2" id="KW-0812">Transmembrane</keyword>
<feature type="transmembrane region" description="Helical" evidence="2">
    <location>
        <begin position="26"/>
        <end position="42"/>
    </location>
</feature>
<reference evidence="3 4" key="1">
    <citation type="journal article" date="1979" name="Int. J. Syst. Evol. Microbiol.">
        <title>Bacillus globisporus subsp. marinus subsp. nov.</title>
        <authorList>
            <person name="Liu H."/>
        </authorList>
    </citation>
    <scope>NUCLEOTIDE SEQUENCE [LARGE SCALE GENOMIC DNA]</scope>
    <source>
        <strain evidence="3 4">DSM 1297</strain>
    </source>
</reference>
<evidence type="ECO:0000313" key="4">
    <source>
        <dbReference type="Proteomes" id="UP001556040"/>
    </source>
</evidence>
<keyword evidence="4" id="KW-1185">Reference proteome</keyword>
<dbReference type="Proteomes" id="UP001556040">
    <property type="component" value="Unassembled WGS sequence"/>
</dbReference>
<evidence type="ECO:0008006" key="5">
    <source>
        <dbReference type="Google" id="ProtNLM"/>
    </source>
</evidence>
<sequence length="205" mass="23050">MGEKKGWDKLKEWVASSRDPTPNRKVQFILILVIAGALMMVMQGRKPPESDLPSNPAESAVQNEQSRDPTISKIEEDMEKQLADILQKALGTNRVDVMINLATSERKVYEKNEDLLQDQSTDQRENEQSSMERRSSSSQLVLGNQSQNGEPILSYIEKPTVLGVMIVAEGADNIKEKKWITESVARVLDISTHRVSVIPFNQKES</sequence>
<keyword evidence="2" id="KW-0472">Membrane</keyword>
<comment type="caution">
    <text evidence="3">The sequence shown here is derived from an EMBL/GenBank/DDBJ whole genome shotgun (WGS) entry which is preliminary data.</text>
</comment>